<evidence type="ECO:0000256" key="6">
    <source>
        <dbReference type="RuleBase" id="RU364065"/>
    </source>
</evidence>
<dbReference type="PANTHER" id="PTHR45694:SF18">
    <property type="entry name" value="GLUTAREDOXIN-1-RELATED"/>
    <property type="match status" value="1"/>
</dbReference>
<keyword evidence="3 6" id="KW-0249">Electron transport</keyword>
<dbReference type="NCBIfam" id="TIGR02181">
    <property type="entry name" value="GRX_bact"/>
    <property type="match status" value="1"/>
</dbReference>
<dbReference type="PANTHER" id="PTHR45694">
    <property type="entry name" value="GLUTAREDOXIN 2"/>
    <property type="match status" value="1"/>
</dbReference>
<feature type="domain" description="GST N-terminal" evidence="7">
    <location>
        <begin position="2"/>
        <end position="90"/>
    </location>
</feature>
<dbReference type="PROSITE" id="PS50404">
    <property type="entry name" value="GST_NTER"/>
    <property type="match status" value="1"/>
</dbReference>
<dbReference type="InterPro" id="IPR011767">
    <property type="entry name" value="GLR_AS"/>
</dbReference>
<dbReference type="EMBL" id="JABVCQ010000001">
    <property type="protein sequence ID" value="MBB1124640.1"/>
    <property type="molecule type" value="Genomic_DNA"/>
</dbReference>
<evidence type="ECO:0000259" key="7">
    <source>
        <dbReference type="PROSITE" id="PS50404"/>
    </source>
</evidence>
<accession>A0A839H728</accession>
<evidence type="ECO:0000256" key="1">
    <source>
        <dbReference type="ARBA" id="ARBA00007787"/>
    </source>
</evidence>
<proteinExistence type="inferred from homology"/>
<dbReference type="PROSITE" id="PS51354">
    <property type="entry name" value="GLUTAREDOXIN_2"/>
    <property type="match status" value="1"/>
</dbReference>
<dbReference type="SUPFAM" id="SSF52833">
    <property type="entry name" value="Thioredoxin-like"/>
    <property type="match status" value="1"/>
</dbReference>
<keyword evidence="2 6" id="KW-0813">Transport</keyword>
<reference evidence="8 9" key="1">
    <citation type="journal article" date="2020" name="Arch. Microbiol.">
        <title>The genome sequence of the giant phototrophic gammaproteobacterium Thiospirillum jenense gives insight into its physiological properties and phylogenetic relationships.</title>
        <authorList>
            <person name="Imhoff J.F."/>
            <person name="Meyer T.E."/>
            <person name="Kyndt J.A."/>
        </authorList>
    </citation>
    <scope>NUCLEOTIDE SEQUENCE [LARGE SCALE GENOMIC DNA]</scope>
    <source>
        <strain evidence="8 9">DSM 216</strain>
    </source>
</reference>
<dbReference type="Gene3D" id="3.40.30.10">
    <property type="entry name" value="Glutaredoxin"/>
    <property type="match status" value="1"/>
</dbReference>
<evidence type="ECO:0000256" key="5">
    <source>
        <dbReference type="ARBA" id="ARBA00023284"/>
    </source>
</evidence>
<gene>
    <name evidence="8" type="primary">grxC</name>
    <name evidence="8" type="ORF">HUK38_00145</name>
</gene>
<dbReference type="InterPro" id="IPR011900">
    <property type="entry name" value="GRX_bact"/>
</dbReference>
<dbReference type="GO" id="GO:0034599">
    <property type="term" value="P:cellular response to oxidative stress"/>
    <property type="evidence" value="ECO:0007669"/>
    <property type="project" value="TreeGrafter"/>
</dbReference>
<dbReference type="Pfam" id="PF00462">
    <property type="entry name" value="Glutaredoxin"/>
    <property type="match status" value="1"/>
</dbReference>
<dbReference type="GO" id="GO:0045454">
    <property type="term" value="P:cell redox homeostasis"/>
    <property type="evidence" value="ECO:0007669"/>
    <property type="project" value="InterPro"/>
</dbReference>
<dbReference type="InterPro" id="IPR002109">
    <property type="entry name" value="Glutaredoxin"/>
</dbReference>
<protein>
    <recommendedName>
        <fullName evidence="6">Glutaredoxin</fullName>
    </recommendedName>
</protein>
<dbReference type="PRINTS" id="PR00160">
    <property type="entry name" value="GLUTAREDOXIN"/>
</dbReference>
<dbReference type="CDD" id="cd03418">
    <property type="entry name" value="GRX_GRXb_1_3_like"/>
    <property type="match status" value="1"/>
</dbReference>
<evidence type="ECO:0000313" key="9">
    <source>
        <dbReference type="Proteomes" id="UP000548632"/>
    </source>
</evidence>
<dbReference type="InterPro" id="IPR004045">
    <property type="entry name" value="Glutathione_S-Trfase_N"/>
</dbReference>
<keyword evidence="9" id="KW-1185">Reference proteome</keyword>
<sequence length="90" mass="10288">MVKVEMYSTAWCPYCIRARHLLKQKGVDYTEIRIDLNPEQHAMMIQRSTCFTVPQIFINDRPIGGYDDLTQLDALGQLNQLLQAAESGTL</sequence>
<name>A0A839H728_9GAMM</name>
<dbReference type="InterPro" id="IPR036249">
    <property type="entry name" value="Thioredoxin-like_sf"/>
</dbReference>
<evidence type="ECO:0000256" key="2">
    <source>
        <dbReference type="ARBA" id="ARBA00022448"/>
    </source>
</evidence>
<comment type="similarity">
    <text evidence="1 6">Belongs to the glutaredoxin family.</text>
</comment>
<dbReference type="GO" id="GO:0015038">
    <property type="term" value="F:glutathione disulfide oxidoreductase activity"/>
    <property type="evidence" value="ECO:0007669"/>
    <property type="project" value="UniProtKB-UniRule"/>
</dbReference>
<comment type="caution">
    <text evidence="8">The sequence shown here is derived from an EMBL/GenBank/DDBJ whole genome shotgun (WGS) entry which is preliminary data.</text>
</comment>
<keyword evidence="4" id="KW-1015">Disulfide bond</keyword>
<keyword evidence="6" id="KW-0963">Cytoplasm</keyword>
<dbReference type="InterPro" id="IPR014025">
    <property type="entry name" value="Glutaredoxin_subgr"/>
</dbReference>
<dbReference type="PROSITE" id="PS00195">
    <property type="entry name" value="GLUTAREDOXIN_1"/>
    <property type="match status" value="1"/>
</dbReference>
<dbReference type="RefSeq" id="WP_182581749.1">
    <property type="nucleotide sequence ID" value="NZ_JABVCQ010000001.1"/>
</dbReference>
<evidence type="ECO:0000256" key="4">
    <source>
        <dbReference type="ARBA" id="ARBA00023157"/>
    </source>
</evidence>
<dbReference type="Proteomes" id="UP000548632">
    <property type="component" value="Unassembled WGS sequence"/>
</dbReference>
<comment type="function">
    <text evidence="6">Has a glutathione-disulfide oxidoreductase activity in the presence of NADPH and glutathione reductase. Reduces low molecular weight disulfides and proteins.</text>
</comment>
<keyword evidence="5 6" id="KW-0676">Redox-active center</keyword>
<dbReference type="AlphaFoldDB" id="A0A839H728"/>
<evidence type="ECO:0000313" key="8">
    <source>
        <dbReference type="EMBL" id="MBB1124640.1"/>
    </source>
</evidence>
<evidence type="ECO:0000256" key="3">
    <source>
        <dbReference type="ARBA" id="ARBA00022982"/>
    </source>
</evidence>
<organism evidence="8 9">
    <name type="scientific">Thiospirillum jenense</name>
    <dbReference type="NCBI Taxonomy" id="1653858"/>
    <lineage>
        <taxon>Bacteria</taxon>
        <taxon>Pseudomonadati</taxon>
        <taxon>Pseudomonadota</taxon>
        <taxon>Gammaproteobacteria</taxon>
        <taxon>Chromatiales</taxon>
        <taxon>Chromatiaceae</taxon>
        <taxon>Thiospirillum</taxon>
    </lineage>
</organism>
<dbReference type="GO" id="GO:0005737">
    <property type="term" value="C:cytoplasm"/>
    <property type="evidence" value="ECO:0007669"/>
    <property type="project" value="TreeGrafter"/>
</dbReference>